<comment type="caution">
    <text evidence="2">The sequence shown here is derived from an EMBL/GenBank/DDBJ whole genome shotgun (WGS) entry which is preliminary data.</text>
</comment>
<organism evidence="2 3">
    <name type="scientific">Tsukamurella conjunctivitidis</name>
    <dbReference type="NCBI Taxonomy" id="2592068"/>
    <lineage>
        <taxon>Bacteria</taxon>
        <taxon>Bacillati</taxon>
        <taxon>Actinomycetota</taxon>
        <taxon>Actinomycetes</taxon>
        <taxon>Mycobacteriales</taxon>
        <taxon>Tsukamurellaceae</taxon>
        <taxon>Tsukamurella</taxon>
    </lineage>
</organism>
<reference evidence="2 3" key="1">
    <citation type="submission" date="2019-06" db="EMBL/GenBank/DDBJ databases">
        <title>Tsukamurella conjunctivitidis sp. nov., Tsukamurella assacharolytica sp. nov. and Tsukamurella sputae sp. nov. isolated from patients with conjunctivitis, bacteraemia (lymphoma) and respiratory infection (sputum) in Hong Kong.</title>
        <authorList>
            <person name="Teng J.L.L."/>
            <person name="Lee H.H."/>
            <person name="Fong J.Y.H."/>
            <person name="Fok K.M.N."/>
            <person name="Lau S.K.P."/>
            <person name="Woo P.C.Y."/>
        </authorList>
    </citation>
    <scope>NUCLEOTIDE SEQUENCE [LARGE SCALE GENOMIC DNA]</scope>
    <source>
        <strain evidence="2 3">HKU72</strain>
    </source>
</reference>
<sequence>MRAVRRSVLALAAVALAAPAGLASAAPAKPATPAAQLLLTQAEVPAGYQVEKVSPKELAGITASVGDGLTGARVTPAHCAPAVDRGALSRAAGLPILVATNEAKRTALSETLSSGSVDSAVAIPAGCESFRIEMSPKAGSADRVVMDAKVTPVALPGAPKGARAVFTRATGTITVDGKASRFEQEQLIGGENVRGYAVLVIATSIGGDGAGGTARADRAGFTQALTAATNKVRTAT</sequence>
<gene>
    <name evidence="2" type="ORF">FK530_02205</name>
</gene>
<feature type="chain" id="PRO_5023117999" description="DUF5642 domain-containing protein" evidence="1">
    <location>
        <begin position="26"/>
        <end position="236"/>
    </location>
</feature>
<evidence type="ECO:0008006" key="4">
    <source>
        <dbReference type="Google" id="ProtNLM"/>
    </source>
</evidence>
<dbReference type="PROSITE" id="PS51318">
    <property type="entry name" value="TAT"/>
    <property type="match status" value="1"/>
</dbReference>
<protein>
    <recommendedName>
        <fullName evidence="4">DUF5642 domain-containing protein</fullName>
    </recommendedName>
</protein>
<dbReference type="EMBL" id="VIGX01000001">
    <property type="protein sequence ID" value="TWS30702.1"/>
    <property type="molecule type" value="Genomic_DNA"/>
</dbReference>
<feature type="signal peptide" evidence="1">
    <location>
        <begin position="1"/>
        <end position="25"/>
    </location>
</feature>
<evidence type="ECO:0000256" key="1">
    <source>
        <dbReference type="SAM" id="SignalP"/>
    </source>
</evidence>
<keyword evidence="1" id="KW-0732">Signal</keyword>
<dbReference type="Proteomes" id="UP000319375">
    <property type="component" value="Unassembled WGS sequence"/>
</dbReference>
<dbReference type="InterPro" id="IPR006311">
    <property type="entry name" value="TAT_signal"/>
</dbReference>
<proteinExistence type="predicted"/>
<dbReference type="OrthoDB" id="4775252at2"/>
<dbReference type="RefSeq" id="WP_146485336.1">
    <property type="nucleotide sequence ID" value="NZ_VIGX01000001.1"/>
</dbReference>
<evidence type="ECO:0000313" key="2">
    <source>
        <dbReference type="EMBL" id="TWS30702.1"/>
    </source>
</evidence>
<name>A0A5C5S753_9ACTN</name>
<accession>A0A5C5S753</accession>
<keyword evidence="3" id="KW-1185">Reference proteome</keyword>
<dbReference type="AlphaFoldDB" id="A0A5C5S753"/>
<evidence type="ECO:0000313" key="3">
    <source>
        <dbReference type="Proteomes" id="UP000319375"/>
    </source>
</evidence>